<gene>
    <name evidence="1" type="ORF">F4821DRAFT_274702</name>
</gene>
<sequence length="491" mass="55654">MNILYAILVVVKYTIYLLVPWVLSVLIYRVVFHPLRKYPGPFLVKLTDAYAGMYAMRRRPHLNVYRNFQKYGDNLRFYTYLLHRRKRKVVGQVISDRSLRAFSPIMSEQINIFLQQLLQSSQRHEAVNLTPLCRNLSIDIVGYLSFGHALNTQTESTNRFFYESMAQALYMNNLTFHWPALSIASPLLKWLGRKKVEGFRQFIHDMIVSRMAEPKDAHPDFYSVVAGDVAADDDADSIRASELWGEAIFFVAAGGTTVATAACGVFFHLSRHPATYARLASEIRGAFASGRDIVGGPTLLASCRYLRAVIDESLRLASPSLGTLWRTLDDSAKAPMVVDGHVIPRGTEVGMHVYSVLHNPDYYPEPFAFRPERWLGPEEDGGAPDSPEKREVRTRMRRAQVYFGLGDRGCLGKTMAYLETSLIIAWALWYFDFEKAPGEAGMLGAGREGSKEPWGGPDQFQLRDIFIGDHDGPNLVFKPRGEHWRELMEKA</sequence>
<keyword evidence="2" id="KW-1185">Reference proteome</keyword>
<accession>A0ACC0DCV8</accession>
<reference evidence="1 2" key="1">
    <citation type="journal article" date="2022" name="New Phytol.">
        <title>Ecological generalism drives hyperdiversity of secondary metabolite gene clusters in xylarialean endophytes.</title>
        <authorList>
            <person name="Franco M.E.E."/>
            <person name="Wisecaver J.H."/>
            <person name="Arnold A.E."/>
            <person name="Ju Y.M."/>
            <person name="Slot J.C."/>
            <person name="Ahrendt S."/>
            <person name="Moore L.P."/>
            <person name="Eastman K.E."/>
            <person name="Scott K."/>
            <person name="Konkel Z."/>
            <person name="Mondo S.J."/>
            <person name="Kuo A."/>
            <person name="Hayes R.D."/>
            <person name="Haridas S."/>
            <person name="Andreopoulos B."/>
            <person name="Riley R."/>
            <person name="LaButti K."/>
            <person name="Pangilinan J."/>
            <person name="Lipzen A."/>
            <person name="Amirebrahimi M."/>
            <person name="Yan J."/>
            <person name="Adam C."/>
            <person name="Keymanesh K."/>
            <person name="Ng V."/>
            <person name="Louie K."/>
            <person name="Northen T."/>
            <person name="Drula E."/>
            <person name="Henrissat B."/>
            <person name="Hsieh H.M."/>
            <person name="Youens-Clark K."/>
            <person name="Lutzoni F."/>
            <person name="Miadlikowska J."/>
            <person name="Eastwood D.C."/>
            <person name="Hamelin R.C."/>
            <person name="Grigoriev I.V."/>
            <person name="U'Ren J.M."/>
        </authorList>
    </citation>
    <scope>NUCLEOTIDE SEQUENCE [LARGE SCALE GENOMIC DNA]</scope>
    <source>
        <strain evidence="1 2">ER1909</strain>
    </source>
</reference>
<dbReference type="Proteomes" id="UP001497680">
    <property type="component" value="Unassembled WGS sequence"/>
</dbReference>
<dbReference type="EMBL" id="MU394290">
    <property type="protein sequence ID" value="KAI6090519.1"/>
    <property type="molecule type" value="Genomic_DNA"/>
</dbReference>
<comment type="caution">
    <text evidence="1">The sequence shown here is derived from an EMBL/GenBank/DDBJ whole genome shotgun (WGS) entry which is preliminary data.</text>
</comment>
<proteinExistence type="predicted"/>
<evidence type="ECO:0000313" key="1">
    <source>
        <dbReference type="EMBL" id="KAI6090519.1"/>
    </source>
</evidence>
<protein>
    <submittedName>
        <fullName evidence="1">Cytochrome P450</fullName>
    </submittedName>
</protein>
<evidence type="ECO:0000313" key="2">
    <source>
        <dbReference type="Proteomes" id="UP001497680"/>
    </source>
</evidence>
<name>A0ACC0DCV8_9PEZI</name>
<organism evidence="1 2">
    <name type="scientific">Hypoxylon rubiginosum</name>
    <dbReference type="NCBI Taxonomy" id="110542"/>
    <lineage>
        <taxon>Eukaryota</taxon>
        <taxon>Fungi</taxon>
        <taxon>Dikarya</taxon>
        <taxon>Ascomycota</taxon>
        <taxon>Pezizomycotina</taxon>
        <taxon>Sordariomycetes</taxon>
        <taxon>Xylariomycetidae</taxon>
        <taxon>Xylariales</taxon>
        <taxon>Hypoxylaceae</taxon>
        <taxon>Hypoxylon</taxon>
    </lineage>
</organism>